<dbReference type="AlphaFoldDB" id="W6QKJ1"/>
<sequence length="117" mass="13368">MLVDNHVAILEAKTQFQSLRNEKPVISDKSLAQMVCEGLVTRASNTDKDVVIIHATQHYMCFLHLEISYEYMETFDGPTPTHMLYVSSLPWFDLSQKGGRKNVLANWCGIMYRAISE</sequence>
<organism evidence="1 2">
    <name type="scientific">Penicillium roqueforti (strain FM164)</name>
    <dbReference type="NCBI Taxonomy" id="1365484"/>
    <lineage>
        <taxon>Eukaryota</taxon>
        <taxon>Fungi</taxon>
        <taxon>Dikarya</taxon>
        <taxon>Ascomycota</taxon>
        <taxon>Pezizomycotina</taxon>
        <taxon>Eurotiomycetes</taxon>
        <taxon>Eurotiomycetidae</taxon>
        <taxon>Eurotiales</taxon>
        <taxon>Aspergillaceae</taxon>
        <taxon>Penicillium</taxon>
    </lineage>
</organism>
<keyword evidence="2" id="KW-1185">Reference proteome</keyword>
<protein>
    <submittedName>
        <fullName evidence="1">Uncharacterized protein</fullName>
    </submittedName>
</protein>
<dbReference type="Proteomes" id="UP000030686">
    <property type="component" value="Unassembled WGS sequence"/>
</dbReference>
<accession>W6QKJ1</accession>
<name>W6QKJ1_PENRF</name>
<dbReference type="STRING" id="1365484.W6QKJ1"/>
<reference evidence="1" key="1">
    <citation type="journal article" date="2014" name="Nat. Commun.">
        <title>Multiple recent horizontal transfers of a large genomic region in cheese making fungi.</title>
        <authorList>
            <person name="Cheeseman K."/>
            <person name="Ropars J."/>
            <person name="Renault P."/>
            <person name="Dupont J."/>
            <person name="Gouzy J."/>
            <person name="Branca A."/>
            <person name="Abraham A.L."/>
            <person name="Ceppi M."/>
            <person name="Conseiller E."/>
            <person name="Debuchy R."/>
            <person name="Malagnac F."/>
            <person name="Goarin A."/>
            <person name="Silar P."/>
            <person name="Lacoste S."/>
            <person name="Sallet E."/>
            <person name="Bensimon A."/>
            <person name="Giraud T."/>
            <person name="Brygoo Y."/>
        </authorList>
    </citation>
    <scope>NUCLEOTIDE SEQUENCE [LARGE SCALE GENOMIC DNA]</scope>
    <source>
        <strain evidence="1">FM164</strain>
    </source>
</reference>
<proteinExistence type="predicted"/>
<evidence type="ECO:0000313" key="1">
    <source>
        <dbReference type="EMBL" id="CDM37318.1"/>
    </source>
</evidence>
<gene>
    <name evidence="1" type="ORF">PROQFM164_S06g000279</name>
</gene>
<evidence type="ECO:0000313" key="2">
    <source>
        <dbReference type="Proteomes" id="UP000030686"/>
    </source>
</evidence>
<dbReference type="OrthoDB" id="4646997at2759"/>
<dbReference type="EMBL" id="HG792020">
    <property type="protein sequence ID" value="CDM37318.1"/>
    <property type="molecule type" value="Genomic_DNA"/>
</dbReference>